<proteinExistence type="predicted"/>
<gene>
    <name evidence="3" type="ORF">EDC44_1051</name>
</gene>
<reference evidence="3 4" key="1">
    <citation type="submission" date="2019-03" db="EMBL/GenBank/DDBJ databases">
        <title>Genomic Encyclopedia of Type Strains, Phase IV (KMG-IV): sequencing the most valuable type-strain genomes for metagenomic binning, comparative biology and taxonomic classification.</title>
        <authorList>
            <person name="Goeker M."/>
        </authorList>
    </citation>
    <scope>NUCLEOTIDE SEQUENCE [LARGE SCALE GENOMIC DNA]</scope>
    <source>
        <strain evidence="3 4">DSM 28404</strain>
    </source>
</reference>
<dbReference type="GO" id="GO:0005829">
    <property type="term" value="C:cytosol"/>
    <property type="evidence" value="ECO:0007669"/>
    <property type="project" value="TreeGrafter"/>
</dbReference>
<dbReference type="PANTHER" id="PTHR30137:SF6">
    <property type="entry name" value="LUCIFERASE-LIKE MONOOXYGENASE"/>
    <property type="match status" value="1"/>
</dbReference>
<dbReference type="PANTHER" id="PTHR30137">
    <property type="entry name" value="LUCIFERASE-LIKE MONOOXYGENASE"/>
    <property type="match status" value="1"/>
</dbReference>
<dbReference type="EMBL" id="SLYB01000005">
    <property type="protein sequence ID" value="TCP96182.1"/>
    <property type="molecule type" value="Genomic_DNA"/>
</dbReference>
<protein>
    <submittedName>
        <fullName evidence="3">Luciferase family oxidoreductase group 1</fullName>
    </submittedName>
</protein>
<dbReference type="Proteomes" id="UP000295763">
    <property type="component" value="Unassembled WGS sequence"/>
</dbReference>
<organism evidence="3 4">
    <name type="scientific">Cricetibacter osteomyelitidis</name>
    <dbReference type="NCBI Taxonomy" id="1521931"/>
    <lineage>
        <taxon>Bacteria</taxon>
        <taxon>Pseudomonadati</taxon>
        <taxon>Pseudomonadota</taxon>
        <taxon>Gammaproteobacteria</taxon>
        <taxon>Pasteurellales</taxon>
        <taxon>Pasteurellaceae</taxon>
        <taxon>Cricetibacter</taxon>
    </lineage>
</organism>
<dbReference type="InterPro" id="IPR011251">
    <property type="entry name" value="Luciferase-like_dom"/>
</dbReference>
<dbReference type="InterPro" id="IPR036661">
    <property type="entry name" value="Luciferase-like_sf"/>
</dbReference>
<dbReference type="OrthoDB" id="9780518at2"/>
<dbReference type="InterPro" id="IPR050766">
    <property type="entry name" value="Bact_Lucif_Oxidored"/>
</dbReference>
<dbReference type="RefSeq" id="WP_131975408.1">
    <property type="nucleotide sequence ID" value="NZ_SLYB01000005.1"/>
</dbReference>
<sequence>MKLSIVNLGLLREGQDYRQAIESIVKLAQVAEELELERYWIAEHHNSKHLVSTSTQLLIQHTLSNTKKIKVGAGGVMLPNHSPYIVAEQYAMLATLYPERVELGLGRAPGMEVHTVEALRRHLTQHDFPMDLIELRSYFESNARVHAYLAENVEMPFYILGSSTESAYLAAELGLPYSYAAHFVPETMEEAIAVYRNNFKPSKYLAAPYVILGFNVIVADTDDEAKHLATTQTQLYLDIVTDQQYGLRPPLKSDKEVWQRPYVHADHTPHFGPVDFSNIPLYDQEEFVVKQLMACSLIGSPKTVEAQLKVLKSAVKFEEIIALSHIFDEEKQYYSYRLFNEIVRRQ</sequence>
<comment type="caution">
    <text evidence="3">The sequence shown here is derived from an EMBL/GenBank/DDBJ whole genome shotgun (WGS) entry which is preliminary data.</text>
</comment>
<dbReference type="SUPFAM" id="SSF51679">
    <property type="entry name" value="Bacterial luciferase-like"/>
    <property type="match status" value="1"/>
</dbReference>
<evidence type="ECO:0000313" key="3">
    <source>
        <dbReference type="EMBL" id="TCP96182.1"/>
    </source>
</evidence>
<evidence type="ECO:0000256" key="1">
    <source>
        <dbReference type="ARBA" id="ARBA00007789"/>
    </source>
</evidence>
<name>A0A4R2TMN2_9PAST</name>
<evidence type="ECO:0000259" key="2">
    <source>
        <dbReference type="Pfam" id="PF00296"/>
    </source>
</evidence>
<accession>A0A4R2TMN2</accession>
<comment type="similarity">
    <text evidence="1">To bacterial alkanal monooxygenase alpha and beta chains.</text>
</comment>
<feature type="domain" description="Luciferase-like" evidence="2">
    <location>
        <begin position="1"/>
        <end position="313"/>
    </location>
</feature>
<keyword evidence="4" id="KW-1185">Reference proteome</keyword>
<dbReference type="InterPro" id="IPR019949">
    <property type="entry name" value="CmoO-like"/>
</dbReference>
<dbReference type="Gene3D" id="3.20.20.30">
    <property type="entry name" value="Luciferase-like domain"/>
    <property type="match status" value="1"/>
</dbReference>
<evidence type="ECO:0000313" key="4">
    <source>
        <dbReference type="Proteomes" id="UP000295763"/>
    </source>
</evidence>
<dbReference type="GO" id="GO:0016705">
    <property type="term" value="F:oxidoreductase activity, acting on paired donors, with incorporation or reduction of molecular oxygen"/>
    <property type="evidence" value="ECO:0007669"/>
    <property type="project" value="InterPro"/>
</dbReference>
<dbReference type="NCBIfam" id="TIGR03558">
    <property type="entry name" value="oxido_grp_1"/>
    <property type="match status" value="1"/>
</dbReference>
<dbReference type="Pfam" id="PF00296">
    <property type="entry name" value="Bac_luciferase"/>
    <property type="match status" value="1"/>
</dbReference>
<dbReference type="AlphaFoldDB" id="A0A4R2TMN2"/>